<dbReference type="EMBL" id="BROD01000001">
    <property type="protein sequence ID" value="GKX66958.1"/>
    <property type="molecule type" value="Genomic_DNA"/>
</dbReference>
<name>A0ACB5RD32_9CLOT</name>
<accession>A0ACB5RD32</accession>
<reference evidence="1" key="1">
    <citation type="journal article" date="2025" name="Int. J. Syst. Evol. Microbiol.">
        <title>Inconstantimicrobium mannanitabidum sp. nov., a novel member of the family Clostridiaceae isolated from anoxic soil under the treatment of reductive soil disinfestation.</title>
        <authorList>
            <person name="Ueki A."/>
            <person name="Tonouchi A."/>
            <person name="Honma S."/>
            <person name="Kaku N."/>
            <person name="Ueki K."/>
        </authorList>
    </citation>
    <scope>NUCLEOTIDE SEQUENCE</scope>
    <source>
        <strain evidence="1">TW13</strain>
    </source>
</reference>
<keyword evidence="2" id="KW-1185">Reference proteome</keyword>
<proteinExistence type="predicted"/>
<dbReference type="Proteomes" id="UP001058074">
    <property type="component" value="Unassembled WGS sequence"/>
</dbReference>
<comment type="caution">
    <text evidence="1">The sequence shown here is derived from an EMBL/GenBank/DDBJ whole genome shotgun (WGS) entry which is preliminary data.</text>
</comment>
<organism evidence="1 2">
    <name type="scientific">Inconstantimicrobium mannanitabidum</name>
    <dbReference type="NCBI Taxonomy" id="1604901"/>
    <lineage>
        <taxon>Bacteria</taxon>
        <taxon>Bacillati</taxon>
        <taxon>Bacillota</taxon>
        <taxon>Clostridia</taxon>
        <taxon>Eubacteriales</taxon>
        <taxon>Clostridiaceae</taxon>
        <taxon>Inconstantimicrobium</taxon>
    </lineage>
</organism>
<sequence>MGKKVYAIQEGFNFDTNQKIENIIVDTWAECLKYVKGVKGAKYKSFEDINSAKEYLNSGSKLLKKGVDKYPEDCLHVYVDGSYNAGTEKYAYGLVAVRNNIVEYIDSNSSKDSSKSNIRQIAGELEASVKAVEYAISKGEKKVVIFHDYEGVSHHATGFWERREQSSVEYYNKMNELFSRGIEVIFVKVDSHTGDLFNELVDEKCKEKLDIGSDKTVEKYLLQNVIAVSSEEVKQQILSVAPKGKENIIIAGGEKQVNLEVRKLNFYFFGDIGVYDSYNPRYVLDKEKASEILYLIANNEPFMISNKQIANTLHIDEAKVNEIIQNLEVINAVERNNDSYRVKFPVFLEKDVQQVQKFINDIGPILGKEIISLKDVLYKNISKLKCSEIYSNERVLYHIICDKIFDGTAFEYFGKKGVFSTAKSQPGNRDYIIIAYEESEYIEEYSNKLLCSSNNYRSSKFTFNSFGDSDGSRKDIYRFFRLSQQKLGSLEQFEALNSTYMMLVDAMNKEIVNNSGELMCKIINDSLNYEEATEQDKILIDFLKKMDYIKKDKKENSILVNVPVFYAEDKNVIADLSDMILSKLLPTVEGIIKNIENIGSSLTSVKHGVDIKELSNELWHQIFGAINEYLVKVGFVAQPDYFEMEGRYLKSFSINF</sequence>
<evidence type="ECO:0000313" key="1">
    <source>
        <dbReference type="EMBL" id="GKX66958.1"/>
    </source>
</evidence>
<protein>
    <submittedName>
        <fullName evidence="1">Uncharacterized protein</fullName>
    </submittedName>
</protein>
<evidence type="ECO:0000313" key="2">
    <source>
        <dbReference type="Proteomes" id="UP001058074"/>
    </source>
</evidence>
<gene>
    <name evidence="1" type="ORF">rsdtw13_22160</name>
</gene>